<keyword evidence="3" id="KW-1185">Reference proteome</keyword>
<evidence type="ECO:0000256" key="1">
    <source>
        <dbReference type="SAM" id="SignalP"/>
    </source>
</evidence>
<evidence type="ECO:0000313" key="2">
    <source>
        <dbReference type="EMBL" id="KAG7464005.1"/>
    </source>
</evidence>
<name>A0A9D3PRT1_MEGAT</name>
<accession>A0A9D3PRT1</accession>
<comment type="caution">
    <text evidence="2">The sequence shown here is derived from an EMBL/GenBank/DDBJ whole genome shotgun (WGS) entry which is preliminary data.</text>
</comment>
<feature type="chain" id="PRO_5039467944" evidence="1">
    <location>
        <begin position="18"/>
        <end position="127"/>
    </location>
</feature>
<feature type="signal peptide" evidence="1">
    <location>
        <begin position="1"/>
        <end position="17"/>
    </location>
</feature>
<gene>
    <name evidence="2" type="ORF">MATL_G00182680</name>
</gene>
<evidence type="ECO:0000313" key="3">
    <source>
        <dbReference type="Proteomes" id="UP001046870"/>
    </source>
</evidence>
<dbReference type="Proteomes" id="UP001046870">
    <property type="component" value="Chromosome 15"/>
</dbReference>
<reference evidence="2" key="1">
    <citation type="submission" date="2021-01" db="EMBL/GenBank/DDBJ databases">
        <authorList>
            <person name="Zahm M."/>
            <person name="Roques C."/>
            <person name="Cabau C."/>
            <person name="Klopp C."/>
            <person name="Donnadieu C."/>
            <person name="Jouanno E."/>
            <person name="Lampietro C."/>
            <person name="Louis A."/>
            <person name="Herpin A."/>
            <person name="Echchiki A."/>
            <person name="Berthelot C."/>
            <person name="Parey E."/>
            <person name="Roest-Crollius H."/>
            <person name="Braasch I."/>
            <person name="Postlethwait J."/>
            <person name="Bobe J."/>
            <person name="Montfort J."/>
            <person name="Bouchez O."/>
            <person name="Begum T."/>
            <person name="Mejri S."/>
            <person name="Adams A."/>
            <person name="Chen W.-J."/>
            <person name="Guiguen Y."/>
        </authorList>
    </citation>
    <scope>NUCLEOTIDE SEQUENCE</scope>
    <source>
        <strain evidence="2">YG-15Mar2019-1</strain>
        <tissue evidence="2">Brain</tissue>
    </source>
</reference>
<keyword evidence="1" id="KW-0732">Signal</keyword>
<organism evidence="2 3">
    <name type="scientific">Megalops atlanticus</name>
    <name type="common">Tarpon</name>
    <name type="synonym">Clupea gigantea</name>
    <dbReference type="NCBI Taxonomy" id="7932"/>
    <lineage>
        <taxon>Eukaryota</taxon>
        <taxon>Metazoa</taxon>
        <taxon>Chordata</taxon>
        <taxon>Craniata</taxon>
        <taxon>Vertebrata</taxon>
        <taxon>Euteleostomi</taxon>
        <taxon>Actinopterygii</taxon>
        <taxon>Neopterygii</taxon>
        <taxon>Teleostei</taxon>
        <taxon>Elopiformes</taxon>
        <taxon>Megalopidae</taxon>
        <taxon>Megalops</taxon>
    </lineage>
</organism>
<proteinExistence type="predicted"/>
<sequence length="127" mass="14670">MCLGLRCNLCVFGHVSAMRFLLFRNVDVMELVHEAFTKGEKLGFTGLCKRANYYRDDMKRTKNEPSGTDRGWYIGFRSACVQPTFPWYLTTAALHVSAMRPLEAWRPQRPALRFHHINLAPERSTCS</sequence>
<protein>
    <submittedName>
        <fullName evidence="2">Uncharacterized protein</fullName>
    </submittedName>
</protein>
<dbReference type="EMBL" id="JAFDVH010000015">
    <property type="protein sequence ID" value="KAG7464005.1"/>
    <property type="molecule type" value="Genomic_DNA"/>
</dbReference>
<dbReference type="AlphaFoldDB" id="A0A9D3PRT1"/>